<reference evidence="2 3" key="1">
    <citation type="submission" date="2023-07" db="EMBL/GenBank/DDBJ databases">
        <title>Sequencing the genomes of 1000 actinobacteria strains.</title>
        <authorList>
            <person name="Klenk H.-P."/>
        </authorList>
    </citation>
    <scope>NUCLEOTIDE SEQUENCE [LARGE SCALE GENOMIC DNA]</scope>
    <source>
        <strain evidence="2 3">DSM 44109</strain>
    </source>
</reference>
<keyword evidence="3" id="KW-1185">Reference proteome</keyword>
<evidence type="ECO:0000313" key="2">
    <source>
        <dbReference type="EMBL" id="MDP9864858.1"/>
    </source>
</evidence>
<proteinExistence type="predicted"/>
<feature type="region of interest" description="Disordered" evidence="1">
    <location>
        <begin position="30"/>
        <end position="62"/>
    </location>
</feature>
<evidence type="ECO:0000313" key="3">
    <source>
        <dbReference type="Proteomes" id="UP001230426"/>
    </source>
</evidence>
<protein>
    <submittedName>
        <fullName evidence="2">Uncharacterized protein</fullName>
    </submittedName>
</protein>
<dbReference type="EMBL" id="JAUSRB010000002">
    <property type="protein sequence ID" value="MDP9864858.1"/>
    <property type="molecule type" value="Genomic_DNA"/>
</dbReference>
<dbReference type="Proteomes" id="UP001230426">
    <property type="component" value="Unassembled WGS sequence"/>
</dbReference>
<comment type="caution">
    <text evidence="2">The sequence shown here is derived from an EMBL/GenBank/DDBJ whole genome shotgun (WGS) entry which is preliminary data.</text>
</comment>
<name>A0ABT9R6H8_9ACTN</name>
<organism evidence="2 3">
    <name type="scientific">Streptosporangium brasiliense</name>
    <dbReference type="NCBI Taxonomy" id="47480"/>
    <lineage>
        <taxon>Bacteria</taxon>
        <taxon>Bacillati</taxon>
        <taxon>Actinomycetota</taxon>
        <taxon>Actinomycetes</taxon>
        <taxon>Streptosporangiales</taxon>
        <taxon>Streptosporangiaceae</taxon>
        <taxon>Streptosporangium</taxon>
    </lineage>
</organism>
<gene>
    <name evidence="2" type="ORF">J2S55_004124</name>
</gene>
<accession>A0ABT9R6H8</accession>
<evidence type="ECO:0000256" key="1">
    <source>
        <dbReference type="SAM" id="MobiDB-lite"/>
    </source>
</evidence>
<sequence>MRSLVTSVSEQKADETLRIEMGTFIQEPAQAGVPPAIGGMELGDSLLKSAGGRRQPAQVRRW</sequence>
<dbReference type="RefSeq" id="WP_306863400.1">
    <property type="nucleotide sequence ID" value="NZ_JAUSRB010000002.1"/>
</dbReference>